<dbReference type="AlphaFoldDB" id="Q4DF65"/>
<gene>
    <name evidence="2" type="ORF">Tc00.1047053507429.60</name>
</gene>
<keyword evidence="3" id="KW-1185">Reference proteome</keyword>
<dbReference type="EMBL" id="AAHK01000549">
    <property type="protein sequence ID" value="EAN91167.1"/>
    <property type="molecule type" value="Genomic_DNA"/>
</dbReference>
<dbReference type="Proteomes" id="UP000002296">
    <property type="component" value="Unassembled WGS sequence"/>
</dbReference>
<feature type="region of interest" description="Disordered" evidence="1">
    <location>
        <begin position="34"/>
        <end position="53"/>
    </location>
</feature>
<dbReference type="PaxDb" id="353153-Q4DF65"/>
<dbReference type="GeneID" id="3544339"/>
<dbReference type="RefSeq" id="XP_813018.1">
    <property type="nucleotide sequence ID" value="XM_807925.1"/>
</dbReference>
<dbReference type="InParanoid" id="Q4DF65"/>
<reference evidence="2 3" key="1">
    <citation type="journal article" date="2005" name="Science">
        <title>The genome sequence of Trypanosoma cruzi, etiologic agent of Chagas disease.</title>
        <authorList>
            <person name="El-Sayed N.M."/>
            <person name="Myler P.J."/>
            <person name="Bartholomeu D.C."/>
            <person name="Nilsson D."/>
            <person name="Aggarwal G."/>
            <person name="Tran A.N."/>
            <person name="Ghedin E."/>
            <person name="Worthey E.A."/>
            <person name="Delcher A.L."/>
            <person name="Blandin G."/>
            <person name="Westenberger S.J."/>
            <person name="Caler E."/>
            <person name="Cerqueira G.C."/>
            <person name="Branche C."/>
            <person name="Haas B."/>
            <person name="Anupama A."/>
            <person name="Arner E."/>
            <person name="Aslund L."/>
            <person name="Attipoe P."/>
            <person name="Bontempi E."/>
            <person name="Bringaud F."/>
            <person name="Burton P."/>
            <person name="Cadag E."/>
            <person name="Campbell D.A."/>
            <person name="Carrington M."/>
            <person name="Crabtree J."/>
            <person name="Darban H."/>
            <person name="da Silveira J.F."/>
            <person name="de Jong P."/>
            <person name="Edwards K."/>
            <person name="Englund P.T."/>
            <person name="Fazelina G."/>
            <person name="Feldblyum T."/>
            <person name="Ferella M."/>
            <person name="Frasch A.C."/>
            <person name="Gull K."/>
            <person name="Horn D."/>
            <person name="Hou L."/>
            <person name="Huang Y."/>
            <person name="Kindlund E."/>
            <person name="Klingbeil M."/>
            <person name="Kluge S."/>
            <person name="Koo H."/>
            <person name="Lacerda D."/>
            <person name="Levin M.J."/>
            <person name="Lorenzi H."/>
            <person name="Louie T."/>
            <person name="Machado C.R."/>
            <person name="McCulloch R."/>
            <person name="McKenna A."/>
            <person name="Mizuno Y."/>
            <person name="Mottram J.C."/>
            <person name="Nelson S."/>
            <person name="Ochaya S."/>
            <person name="Osoegawa K."/>
            <person name="Pai G."/>
            <person name="Parsons M."/>
            <person name="Pentony M."/>
            <person name="Pettersson U."/>
            <person name="Pop M."/>
            <person name="Ramirez J.L."/>
            <person name="Rinta J."/>
            <person name="Robertson L."/>
            <person name="Salzberg S.L."/>
            <person name="Sanchez D.O."/>
            <person name="Seyler A."/>
            <person name="Sharma R."/>
            <person name="Shetty J."/>
            <person name="Simpson A.J."/>
            <person name="Sisk E."/>
            <person name="Tammi M.T."/>
            <person name="Tarleton R."/>
            <person name="Teixeira S."/>
            <person name="Van Aken S."/>
            <person name="Vogt C."/>
            <person name="Ward P.N."/>
            <person name="Wickstead B."/>
            <person name="Wortman J."/>
            <person name="White O."/>
            <person name="Fraser C.M."/>
            <person name="Stuart K.D."/>
            <person name="Andersson B."/>
        </authorList>
    </citation>
    <scope>NUCLEOTIDE SEQUENCE [LARGE SCALE GENOMIC DNA]</scope>
    <source>
        <strain evidence="2 3">CL Brener</strain>
    </source>
</reference>
<name>Q4DF65_TRYCC</name>
<sequence length="152" mass="16807">MCSQYGPLRNSSQRGRPIAVSVANSCLRVAATQKVSKPPSTVHPRNIGRQATEDSMTNELKGLAGVYQHQRSPMGSAVELASNTALPGKVHLELIVSVMLKFVYQVCQLHRRGTHTTARILVRTRRPQPKQSPQCHFLSNLTHDGRTADWSI</sequence>
<evidence type="ECO:0000313" key="2">
    <source>
        <dbReference type="EMBL" id="EAN91167.1"/>
    </source>
</evidence>
<evidence type="ECO:0000256" key="1">
    <source>
        <dbReference type="SAM" id="MobiDB-lite"/>
    </source>
</evidence>
<protein>
    <submittedName>
        <fullName evidence="2">Uncharacterized protein</fullName>
    </submittedName>
</protein>
<proteinExistence type="predicted"/>
<comment type="caution">
    <text evidence="2">The sequence shown here is derived from an EMBL/GenBank/DDBJ whole genome shotgun (WGS) entry which is preliminary data.</text>
</comment>
<dbReference type="KEGG" id="tcr:507429.60"/>
<organism evidence="2 3">
    <name type="scientific">Trypanosoma cruzi (strain CL Brener)</name>
    <dbReference type="NCBI Taxonomy" id="353153"/>
    <lineage>
        <taxon>Eukaryota</taxon>
        <taxon>Discoba</taxon>
        <taxon>Euglenozoa</taxon>
        <taxon>Kinetoplastea</taxon>
        <taxon>Metakinetoplastina</taxon>
        <taxon>Trypanosomatida</taxon>
        <taxon>Trypanosomatidae</taxon>
        <taxon>Trypanosoma</taxon>
        <taxon>Schizotrypanum</taxon>
    </lineage>
</organism>
<evidence type="ECO:0000313" key="3">
    <source>
        <dbReference type="Proteomes" id="UP000002296"/>
    </source>
</evidence>
<accession>Q4DF65</accession>